<organism evidence="6 7">
    <name type="scientific">Candidatus Magnetoglobus multicellularis str. Araruama</name>
    <dbReference type="NCBI Taxonomy" id="890399"/>
    <lineage>
        <taxon>Bacteria</taxon>
        <taxon>Pseudomonadati</taxon>
        <taxon>Thermodesulfobacteriota</taxon>
        <taxon>Desulfobacteria</taxon>
        <taxon>Desulfobacterales</taxon>
        <taxon>Desulfobacteraceae</taxon>
        <taxon>Candidatus Magnetoglobus</taxon>
    </lineage>
</organism>
<dbReference type="GO" id="GO:0015833">
    <property type="term" value="P:peptide transport"/>
    <property type="evidence" value="ECO:0007669"/>
    <property type="project" value="InterPro"/>
</dbReference>
<dbReference type="AlphaFoldDB" id="A0A1V1PAS9"/>
<comment type="caution">
    <text evidence="6">The sequence shown here is derived from an EMBL/GenBank/DDBJ whole genome shotgun (WGS) entry which is preliminary data.</text>
</comment>
<dbReference type="PROSITE" id="PS00211">
    <property type="entry name" value="ABC_TRANSPORTER_1"/>
    <property type="match status" value="1"/>
</dbReference>
<dbReference type="Pfam" id="PF00005">
    <property type="entry name" value="ABC_tran"/>
    <property type="match status" value="1"/>
</dbReference>
<keyword evidence="3" id="KW-0547">Nucleotide-binding</keyword>
<dbReference type="GO" id="GO:0055085">
    <property type="term" value="P:transmembrane transport"/>
    <property type="evidence" value="ECO:0007669"/>
    <property type="project" value="UniProtKB-ARBA"/>
</dbReference>
<sequence>MNTLIQTQNLSLHYSQLSPLLRRPIHTVHAVNNIGLTITKGESLGLVGESGCGKSSLGKTLIRYSQPTSGHIYYSHNNTPVDIASIPIRQLKKAGIRHKLQMLLQDHASAMNPRMSIKQIIGEAITARPEKPKDNRQHIILKCLQQVGLNETHLNRYPHEFSGGQRQRICIARTLAMQPEFIVLDEPTSALDVSVQAQILILLNDIRKQLGLTYVFITHNLLILKYVCTRVAVMYLGSIVEIIDVFDLFAHARHPYTKSLLNCVPDIDKDDSLAPIAGEIPDVSKKQMGCGFCTRCPHATQECASIPPELKQISKNHWISCHKEGDLGLGATPKSP</sequence>
<feature type="domain" description="ABC transporter" evidence="5">
    <location>
        <begin position="5"/>
        <end position="261"/>
    </location>
</feature>
<dbReference type="PANTHER" id="PTHR43776:SF7">
    <property type="entry name" value="D,D-DIPEPTIDE TRANSPORT ATP-BINDING PROTEIN DDPF-RELATED"/>
    <property type="match status" value="1"/>
</dbReference>
<evidence type="ECO:0000256" key="2">
    <source>
        <dbReference type="ARBA" id="ARBA00022448"/>
    </source>
</evidence>
<dbReference type="GO" id="GO:0016887">
    <property type="term" value="F:ATP hydrolysis activity"/>
    <property type="evidence" value="ECO:0007669"/>
    <property type="project" value="InterPro"/>
</dbReference>
<dbReference type="NCBIfam" id="TIGR01727">
    <property type="entry name" value="oligo_HPY"/>
    <property type="match status" value="1"/>
</dbReference>
<dbReference type="SMART" id="SM00382">
    <property type="entry name" value="AAA"/>
    <property type="match status" value="1"/>
</dbReference>
<evidence type="ECO:0000313" key="6">
    <source>
        <dbReference type="EMBL" id="ETR71987.1"/>
    </source>
</evidence>
<evidence type="ECO:0000313" key="7">
    <source>
        <dbReference type="Proteomes" id="UP000189670"/>
    </source>
</evidence>
<protein>
    <submittedName>
        <fullName evidence="6">Peptide/nickel transport system ATP-binding protein</fullName>
    </submittedName>
</protein>
<dbReference type="GO" id="GO:0005524">
    <property type="term" value="F:ATP binding"/>
    <property type="evidence" value="ECO:0007669"/>
    <property type="project" value="UniProtKB-KW"/>
</dbReference>
<evidence type="ECO:0000256" key="3">
    <source>
        <dbReference type="ARBA" id="ARBA00022741"/>
    </source>
</evidence>
<keyword evidence="2" id="KW-0813">Transport</keyword>
<dbReference type="Gene3D" id="3.40.50.300">
    <property type="entry name" value="P-loop containing nucleotide triphosphate hydrolases"/>
    <property type="match status" value="1"/>
</dbReference>
<accession>A0A1V1PAS9</accession>
<dbReference type="EMBL" id="ATBP01000197">
    <property type="protein sequence ID" value="ETR71987.1"/>
    <property type="molecule type" value="Genomic_DNA"/>
</dbReference>
<dbReference type="Pfam" id="PF08352">
    <property type="entry name" value="oligo_HPY"/>
    <property type="match status" value="1"/>
</dbReference>
<reference evidence="7" key="1">
    <citation type="submission" date="2012-11" db="EMBL/GenBank/DDBJ databases">
        <authorList>
            <person name="Lucero-Rivera Y.E."/>
            <person name="Tovar-Ramirez D."/>
        </authorList>
    </citation>
    <scope>NUCLEOTIDE SEQUENCE [LARGE SCALE GENOMIC DNA]</scope>
    <source>
        <strain evidence="7">Araruama</strain>
    </source>
</reference>
<dbReference type="InterPro" id="IPR003593">
    <property type="entry name" value="AAA+_ATPase"/>
</dbReference>
<evidence type="ECO:0000256" key="1">
    <source>
        <dbReference type="ARBA" id="ARBA00005417"/>
    </source>
</evidence>
<comment type="similarity">
    <text evidence="1">Belongs to the ABC transporter superfamily.</text>
</comment>
<dbReference type="InterPro" id="IPR027417">
    <property type="entry name" value="P-loop_NTPase"/>
</dbReference>
<name>A0A1V1PAS9_9BACT</name>
<dbReference type="Proteomes" id="UP000189670">
    <property type="component" value="Unassembled WGS sequence"/>
</dbReference>
<keyword evidence="4 6" id="KW-0067">ATP-binding</keyword>
<dbReference type="CDD" id="cd03257">
    <property type="entry name" value="ABC_NikE_OppD_transporters"/>
    <property type="match status" value="1"/>
</dbReference>
<dbReference type="InterPro" id="IPR050319">
    <property type="entry name" value="ABC_transp_ATP-bind"/>
</dbReference>
<proteinExistence type="inferred from homology"/>
<evidence type="ECO:0000259" key="5">
    <source>
        <dbReference type="PROSITE" id="PS50893"/>
    </source>
</evidence>
<dbReference type="SUPFAM" id="SSF52540">
    <property type="entry name" value="P-loop containing nucleoside triphosphate hydrolases"/>
    <property type="match status" value="1"/>
</dbReference>
<evidence type="ECO:0000256" key="4">
    <source>
        <dbReference type="ARBA" id="ARBA00022840"/>
    </source>
</evidence>
<dbReference type="InterPro" id="IPR013563">
    <property type="entry name" value="Oligopep_ABC_C"/>
</dbReference>
<dbReference type="InterPro" id="IPR017871">
    <property type="entry name" value="ABC_transporter-like_CS"/>
</dbReference>
<dbReference type="FunFam" id="3.40.50.300:FF:000016">
    <property type="entry name" value="Oligopeptide ABC transporter ATP-binding component"/>
    <property type="match status" value="1"/>
</dbReference>
<dbReference type="PANTHER" id="PTHR43776">
    <property type="entry name" value="TRANSPORT ATP-BINDING PROTEIN"/>
    <property type="match status" value="1"/>
</dbReference>
<dbReference type="PROSITE" id="PS50893">
    <property type="entry name" value="ABC_TRANSPORTER_2"/>
    <property type="match status" value="1"/>
</dbReference>
<gene>
    <name evidence="6" type="ORF">OMM_02065</name>
</gene>
<dbReference type="InterPro" id="IPR003439">
    <property type="entry name" value="ABC_transporter-like_ATP-bd"/>
</dbReference>